<gene>
    <name evidence="1" type="ORF">SDC9_130003</name>
</gene>
<accession>A0A645D1E7</accession>
<dbReference type="EMBL" id="VSSQ01031873">
    <property type="protein sequence ID" value="MPM82941.1"/>
    <property type="molecule type" value="Genomic_DNA"/>
</dbReference>
<protein>
    <submittedName>
        <fullName evidence="1">Uncharacterized protein</fullName>
    </submittedName>
</protein>
<name>A0A645D1E7_9ZZZZ</name>
<reference evidence="1" key="1">
    <citation type="submission" date="2019-08" db="EMBL/GenBank/DDBJ databases">
        <authorList>
            <person name="Kucharzyk K."/>
            <person name="Murdoch R.W."/>
            <person name="Higgins S."/>
            <person name="Loffler F."/>
        </authorList>
    </citation>
    <scope>NUCLEOTIDE SEQUENCE</scope>
</reference>
<comment type="caution">
    <text evidence="1">The sequence shown here is derived from an EMBL/GenBank/DDBJ whole genome shotgun (WGS) entry which is preliminary data.</text>
</comment>
<proteinExistence type="predicted"/>
<dbReference type="AlphaFoldDB" id="A0A645D1E7"/>
<sequence length="248" mass="28508">MTTSWYKSFSKIVILLVVFLLIPNFPIASADKQEWIDKSYNFSNVKRVLLLDPTIEPKLYNGVNEHEIIDIFEKNAKLPKNIAVITRKNIIENIKRDSGIDIDVVNQTNKHEALRLFDEGIMKYSDIVIASCISEYGTCREYREGYTYSTTTYHTSYIYESNGSSVATSVPVSEIHSIPGGNINVAYASVRWDIKDVQSSKIIMTRLDNRTRDNGTEFDNTKPRDLYKRISSSFFDFISNKLEKKDDE</sequence>
<organism evidence="1">
    <name type="scientific">bioreactor metagenome</name>
    <dbReference type="NCBI Taxonomy" id="1076179"/>
    <lineage>
        <taxon>unclassified sequences</taxon>
        <taxon>metagenomes</taxon>
        <taxon>ecological metagenomes</taxon>
    </lineage>
</organism>
<evidence type="ECO:0000313" key="1">
    <source>
        <dbReference type="EMBL" id="MPM82941.1"/>
    </source>
</evidence>